<dbReference type="Gene3D" id="3.40.50.10540">
    <property type="entry name" value="Crotonobetainyl-coa:carnitine coa-transferase, domain 1"/>
    <property type="match status" value="1"/>
</dbReference>
<accession>A0ABU0ICY9</accession>
<dbReference type="Proteomes" id="UP001235269">
    <property type="component" value="Unassembled WGS sequence"/>
</dbReference>
<keyword evidence="2" id="KW-1185">Reference proteome</keyword>
<sequence length="389" mass="42505">MDAKLCAYWGMTSCQPLGWTPPEPWDQLSATFKGADGWIRLHTNAPHHKAAVLRALDGASTFEAVTEVISRHPVATIEERILAENGAAARMIPWAEWQSHRQGKALAEAPLVEWVQKPGEASRRLQQKPFHDGRVLSGIRVLDLTRVLAGPVATRTLAAFGAEVLRIDPAGWDDPGLLQDTTVGKQCAGLDLHSSADRKRFEALLRDADIFVHGYRPGALDRLGYGAAVLDHINPGRIDVSLNAYGWQGPWMARRGFDSLVQFSSGIADICAGANGAPGKLPLQGLDHAAGYLMAACCMEALRHARSGRIMAARTSLARIAWSLCQARQDMTVETSLPVLTEDDYAPEIEMTEWGPLKRLRAPLSVSFAPMFWTSPAGRLRRHAAEWAA</sequence>
<dbReference type="InterPro" id="IPR023606">
    <property type="entry name" value="CoA-Trfase_III_dom_1_sf"/>
</dbReference>
<dbReference type="SUPFAM" id="SSF89796">
    <property type="entry name" value="CoA-transferase family III (CaiB/BaiF)"/>
    <property type="match status" value="2"/>
</dbReference>
<gene>
    <name evidence="1" type="ORF">QO005_002449</name>
</gene>
<dbReference type="Pfam" id="PF02515">
    <property type="entry name" value="CoA_transf_3"/>
    <property type="match status" value="1"/>
</dbReference>
<evidence type="ECO:0008006" key="3">
    <source>
        <dbReference type="Google" id="ProtNLM"/>
    </source>
</evidence>
<dbReference type="PANTHER" id="PTHR48229">
    <property type="entry name" value="CAIB/BAIF FAMILY ENZYME (AFU_ORTHOLOGUE AFUA_1G05360)-RELATED"/>
    <property type="match status" value="1"/>
</dbReference>
<dbReference type="EMBL" id="JAUSWH010000006">
    <property type="protein sequence ID" value="MDQ0456109.1"/>
    <property type="molecule type" value="Genomic_DNA"/>
</dbReference>
<name>A0ABU0ICY9_9HYPH</name>
<organism evidence="1 2">
    <name type="scientific">Rhizobium paknamense</name>
    <dbReference type="NCBI Taxonomy" id="1206817"/>
    <lineage>
        <taxon>Bacteria</taxon>
        <taxon>Pseudomonadati</taxon>
        <taxon>Pseudomonadota</taxon>
        <taxon>Alphaproteobacteria</taxon>
        <taxon>Hyphomicrobiales</taxon>
        <taxon>Rhizobiaceae</taxon>
        <taxon>Rhizobium/Agrobacterium group</taxon>
        <taxon>Rhizobium</taxon>
    </lineage>
</organism>
<protein>
    <recommendedName>
        <fullName evidence="3">Acyl-CoA transferase</fullName>
    </recommendedName>
</protein>
<dbReference type="InterPro" id="IPR052985">
    <property type="entry name" value="CoA-trans_III_biosynth/detox"/>
</dbReference>
<evidence type="ECO:0000313" key="1">
    <source>
        <dbReference type="EMBL" id="MDQ0456109.1"/>
    </source>
</evidence>
<evidence type="ECO:0000313" key="2">
    <source>
        <dbReference type="Proteomes" id="UP001235269"/>
    </source>
</evidence>
<proteinExistence type="predicted"/>
<dbReference type="InterPro" id="IPR003673">
    <property type="entry name" value="CoA-Trfase_fam_III"/>
</dbReference>
<reference evidence="1 2" key="1">
    <citation type="submission" date="2023-07" db="EMBL/GenBank/DDBJ databases">
        <title>Genomic Encyclopedia of Type Strains, Phase IV (KMG-IV): sequencing the most valuable type-strain genomes for metagenomic binning, comparative biology and taxonomic classification.</title>
        <authorList>
            <person name="Goeker M."/>
        </authorList>
    </citation>
    <scope>NUCLEOTIDE SEQUENCE [LARGE SCALE GENOMIC DNA]</scope>
    <source>
        <strain evidence="1 2">DSM 100301</strain>
    </source>
</reference>
<dbReference type="PANTHER" id="PTHR48229:SF1">
    <property type="entry name" value="ALPHA METHYLACYL-COA RACEMASE-RELATED"/>
    <property type="match status" value="1"/>
</dbReference>
<comment type="caution">
    <text evidence="1">The sequence shown here is derived from an EMBL/GenBank/DDBJ whole genome shotgun (WGS) entry which is preliminary data.</text>
</comment>
<dbReference type="RefSeq" id="WP_307158299.1">
    <property type="nucleotide sequence ID" value="NZ_JAUSWH010000006.1"/>
</dbReference>